<reference evidence="4 5" key="1">
    <citation type="submission" date="2019-09" db="EMBL/GenBank/DDBJ databases">
        <title>Serinicoccus pratensis sp. nov., isolated from meadow soil.</title>
        <authorList>
            <person name="Zhang W."/>
        </authorList>
    </citation>
    <scope>NUCLEOTIDE SEQUENCE [LARGE SCALE GENOMIC DNA]</scope>
    <source>
        <strain evidence="4 5">W204</strain>
    </source>
</reference>
<dbReference type="InterPro" id="IPR002110">
    <property type="entry name" value="Ankyrin_rpt"/>
</dbReference>
<sequence length="264" mass="28057">MIRQRVGAALRLSGMLLCTVLLASGCGMLGTGMPGGGTGRDAEAHFEDPQTQELAQAIAAGSPSRIQQAVEDGASVDAAGKDGVTLLEWAVYERQPSSLQTLLELGADVTRPGIGGGTVVHLAAIADHPRCLQVLLDAGVDPDLRHPVTERTPLIEATGLRTHEQFQMLLEAGAEVTLADRTGTTALHRAAMLNAGSQVLTLLEAGADPEAQSDDGATFQTFFWQSDADLMNDRALRERRQVAEWLQAHDVPLHEDARVARSGR</sequence>
<feature type="repeat" description="ANK" evidence="3">
    <location>
        <begin position="182"/>
        <end position="214"/>
    </location>
</feature>
<dbReference type="PANTHER" id="PTHR24198:SF165">
    <property type="entry name" value="ANKYRIN REPEAT-CONTAINING PROTEIN-RELATED"/>
    <property type="match status" value="1"/>
</dbReference>
<dbReference type="EMBL" id="CP044427">
    <property type="protein sequence ID" value="QFG68610.1"/>
    <property type="molecule type" value="Genomic_DNA"/>
</dbReference>
<keyword evidence="1" id="KW-0677">Repeat</keyword>
<accession>A0A5J6V3T3</accession>
<dbReference type="InterPro" id="IPR036770">
    <property type="entry name" value="Ankyrin_rpt-contain_sf"/>
</dbReference>
<keyword evidence="5" id="KW-1185">Reference proteome</keyword>
<dbReference type="PROSITE" id="PS50088">
    <property type="entry name" value="ANK_REPEAT"/>
    <property type="match status" value="2"/>
</dbReference>
<evidence type="ECO:0000256" key="2">
    <source>
        <dbReference type="ARBA" id="ARBA00023043"/>
    </source>
</evidence>
<protein>
    <submittedName>
        <fullName evidence="4">Ankyrin repeat domain-containing protein</fullName>
    </submittedName>
</protein>
<dbReference type="PANTHER" id="PTHR24198">
    <property type="entry name" value="ANKYRIN REPEAT AND PROTEIN KINASE DOMAIN-CONTAINING PROTEIN"/>
    <property type="match status" value="1"/>
</dbReference>
<dbReference type="Pfam" id="PF12796">
    <property type="entry name" value="Ank_2"/>
    <property type="match status" value="1"/>
</dbReference>
<proteinExistence type="predicted"/>
<evidence type="ECO:0000256" key="3">
    <source>
        <dbReference type="PROSITE-ProRule" id="PRU00023"/>
    </source>
</evidence>
<keyword evidence="2 3" id="KW-0040">ANK repeat</keyword>
<dbReference type="RefSeq" id="WP_158060998.1">
    <property type="nucleotide sequence ID" value="NZ_CP044427.1"/>
</dbReference>
<dbReference type="Proteomes" id="UP000326546">
    <property type="component" value="Chromosome"/>
</dbReference>
<dbReference type="Gene3D" id="1.25.40.20">
    <property type="entry name" value="Ankyrin repeat-containing domain"/>
    <property type="match status" value="2"/>
</dbReference>
<dbReference type="PROSITE" id="PS51257">
    <property type="entry name" value="PROKAR_LIPOPROTEIN"/>
    <property type="match status" value="1"/>
</dbReference>
<organism evidence="4 5">
    <name type="scientific">Ornithinimicrobium pratense</name>
    <dbReference type="NCBI Taxonomy" id="2593973"/>
    <lineage>
        <taxon>Bacteria</taxon>
        <taxon>Bacillati</taxon>
        <taxon>Actinomycetota</taxon>
        <taxon>Actinomycetes</taxon>
        <taxon>Micrococcales</taxon>
        <taxon>Ornithinimicrobiaceae</taxon>
        <taxon>Ornithinimicrobium</taxon>
    </lineage>
</organism>
<dbReference type="KEGG" id="serw:FY030_07655"/>
<evidence type="ECO:0000313" key="4">
    <source>
        <dbReference type="EMBL" id="QFG68610.1"/>
    </source>
</evidence>
<evidence type="ECO:0000256" key="1">
    <source>
        <dbReference type="ARBA" id="ARBA00022737"/>
    </source>
</evidence>
<dbReference type="AlphaFoldDB" id="A0A5J6V3T3"/>
<dbReference type="SUPFAM" id="SSF48403">
    <property type="entry name" value="Ankyrin repeat"/>
    <property type="match status" value="1"/>
</dbReference>
<gene>
    <name evidence="4" type="ORF">FY030_07655</name>
</gene>
<name>A0A5J6V3T3_9MICO</name>
<evidence type="ECO:0000313" key="5">
    <source>
        <dbReference type="Proteomes" id="UP000326546"/>
    </source>
</evidence>
<dbReference type="PROSITE" id="PS50297">
    <property type="entry name" value="ANK_REP_REGION"/>
    <property type="match status" value="2"/>
</dbReference>
<dbReference type="OrthoDB" id="9812708at2"/>
<dbReference type="SMART" id="SM00248">
    <property type="entry name" value="ANK"/>
    <property type="match status" value="4"/>
</dbReference>
<feature type="repeat" description="ANK" evidence="3">
    <location>
        <begin position="115"/>
        <end position="147"/>
    </location>
</feature>